<organism evidence="2">
    <name type="scientific">Hymenopteran orthomyxo-related virus OKIAV171</name>
    <dbReference type="NCBI Taxonomy" id="2792557"/>
    <lineage>
        <taxon>Viruses</taxon>
        <taxon>Riboviria</taxon>
        <taxon>Orthornavirae</taxon>
        <taxon>Negarnaviricota</taxon>
        <taxon>Polyploviricotina</taxon>
        <taxon>Insthoviricetes</taxon>
        <taxon>Articulavirales</taxon>
        <taxon>Orthomyxoviridae</taxon>
    </lineage>
</organism>
<feature type="region of interest" description="Disordered" evidence="1">
    <location>
        <begin position="1"/>
        <end position="25"/>
    </location>
</feature>
<name>A0A7T0M3P1_9ORTO</name>
<keyword evidence="2" id="KW-0543">Viral nucleoprotein</keyword>
<proteinExistence type="predicted"/>
<evidence type="ECO:0000256" key="1">
    <source>
        <dbReference type="SAM" id="MobiDB-lite"/>
    </source>
</evidence>
<dbReference type="GO" id="GO:0019013">
    <property type="term" value="C:viral nucleocapsid"/>
    <property type="evidence" value="ECO:0007669"/>
    <property type="project" value="UniProtKB-KW"/>
</dbReference>
<reference evidence="2" key="1">
    <citation type="journal article" date="2019" name="PLoS Pathog.">
        <title>Re-assessing the diversity of negative strand RNA viruses in insects.</title>
        <authorList>
            <person name="Kafer S."/>
            <person name="Paraskevopoulou S."/>
            <person name="Zirkel F."/>
            <person name="Wieseke N."/>
            <person name="Donath A."/>
            <person name="Petersen M."/>
            <person name="Jones T.C."/>
            <person name="Liu S."/>
            <person name="Zhou X."/>
            <person name="Middendorf M."/>
            <person name="Junglen S."/>
            <person name="Misof B."/>
            <person name="Drosten C."/>
        </authorList>
    </citation>
    <scope>NUCLEOTIDE SEQUENCE</scope>
    <source>
        <strain evidence="2">OKIAV171</strain>
    </source>
</reference>
<accession>A0A7T0M3P1</accession>
<evidence type="ECO:0000313" key="2">
    <source>
        <dbReference type="EMBL" id="QPL15393.1"/>
    </source>
</evidence>
<keyword evidence="2" id="KW-0946">Virion</keyword>
<dbReference type="EMBL" id="MW288238">
    <property type="protein sequence ID" value="QPL15393.1"/>
    <property type="molecule type" value="Viral_cRNA"/>
</dbReference>
<protein>
    <submittedName>
        <fullName evidence="2">Nucleoprotein</fullName>
    </submittedName>
</protein>
<sequence length="543" mass="60752">MDPQQQDVEMAQPSAEDLVAMPVRAPPTRVTLDANDLTKEIVDSKKVQVPQEPEKKRKVILFIAQSHKKLLIDLKLSAEALNLSIGDQVHNILFTGYTILRQRANGTNGTLAARIGSAAYQVTAPGATYNITKQNVEEILVAQAALAGLEFKKYAQDDPGNWYGIANPLLNFLSGFALRRKELRLGHHIMPVGKKNNKEEVVNLSQFGIYGCHHILCEGVSFPPEKRASMPQTLGPIATLLCYLKSDRMYEKKWEVAVKRAFAHFPDIDTVMSVLKAKIPSEGRSLVTLICDIALITTTRQATRMFPPPAAFSYIFTQPEHKVSGSVYKTTNLIPNFNFSGHGAWAFYKIFQSIQWTMYLNINDESIAKQICYHSMFGTFKEDLSLLSQITTQANWYTREQMAGAFKKANTEGKKVTFDPVEQKYFSKLAQANMTGLLTTSYSQMSSLPCFSGKTKRKFADAFFDHLAETSGRTMGGKSMQALIATYSQIKEELRQYLEKNDGKITTGTTEWYNMNDITVTLVPLVPVNITPETTGKFFLGKN</sequence>